<sequence length="95" mass="10244">MGPSSSRSTPRLLVVPLASMDSIPTASVDRLVHPTARLILVSFEMQANRSKDSQSLVSGTFVPTLCIQMGPRSSMGPSSSRPTPQWRRRCSSPSS</sequence>
<accession>A0A9J5ZCX1</accession>
<dbReference type="EMBL" id="JACXVP010000004">
    <property type="protein sequence ID" value="KAG5609704.1"/>
    <property type="molecule type" value="Genomic_DNA"/>
</dbReference>
<gene>
    <name evidence="2" type="ORF">H5410_020985</name>
</gene>
<reference evidence="2 3" key="1">
    <citation type="submission" date="2020-09" db="EMBL/GenBank/DDBJ databases">
        <title>De no assembly of potato wild relative species, Solanum commersonii.</title>
        <authorList>
            <person name="Cho K."/>
        </authorList>
    </citation>
    <scope>NUCLEOTIDE SEQUENCE [LARGE SCALE GENOMIC DNA]</scope>
    <source>
        <strain evidence="2">LZ3.2</strain>
        <tissue evidence="2">Leaf</tissue>
    </source>
</reference>
<dbReference type="Proteomes" id="UP000824120">
    <property type="component" value="Chromosome 4"/>
</dbReference>
<keyword evidence="3" id="KW-1185">Reference proteome</keyword>
<name>A0A9J5ZCX1_SOLCO</name>
<organism evidence="2 3">
    <name type="scientific">Solanum commersonii</name>
    <name type="common">Commerson's wild potato</name>
    <name type="synonym">Commerson's nightshade</name>
    <dbReference type="NCBI Taxonomy" id="4109"/>
    <lineage>
        <taxon>Eukaryota</taxon>
        <taxon>Viridiplantae</taxon>
        <taxon>Streptophyta</taxon>
        <taxon>Embryophyta</taxon>
        <taxon>Tracheophyta</taxon>
        <taxon>Spermatophyta</taxon>
        <taxon>Magnoliopsida</taxon>
        <taxon>eudicotyledons</taxon>
        <taxon>Gunneridae</taxon>
        <taxon>Pentapetalae</taxon>
        <taxon>asterids</taxon>
        <taxon>lamiids</taxon>
        <taxon>Solanales</taxon>
        <taxon>Solanaceae</taxon>
        <taxon>Solanoideae</taxon>
        <taxon>Solaneae</taxon>
        <taxon>Solanum</taxon>
    </lineage>
</organism>
<comment type="caution">
    <text evidence="2">The sequence shown here is derived from an EMBL/GenBank/DDBJ whole genome shotgun (WGS) entry which is preliminary data.</text>
</comment>
<evidence type="ECO:0000256" key="1">
    <source>
        <dbReference type="SAM" id="MobiDB-lite"/>
    </source>
</evidence>
<proteinExistence type="predicted"/>
<protein>
    <submittedName>
        <fullName evidence="2">Uncharacterized protein</fullName>
    </submittedName>
</protein>
<evidence type="ECO:0000313" key="2">
    <source>
        <dbReference type="EMBL" id="KAG5609704.1"/>
    </source>
</evidence>
<feature type="compositionally biased region" description="Low complexity" evidence="1">
    <location>
        <begin position="69"/>
        <end position="82"/>
    </location>
</feature>
<evidence type="ECO:0000313" key="3">
    <source>
        <dbReference type="Proteomes" id="UP000824120"/>
    </source>
</evidence>
<dbReference type="AlphaFoldDB" id="A0A9J5ZCX1"/>
<feature type="region of interest" description="Disordered" evidence="1">
    <location>
        <begin position="68"/>
        <end position="95"/>
    </location>
</feature>
<feature type="compositionally biased region" description="Basic residues" evidence="1">
    <location>
        <begin position="86"/>
        <end position="95"/>
    </location>
</feature>